<feature type="signal peptide" evidence="3">
    <location>
        <begin position="1"/>
        <end position="23"/>
    </location>
</feature>
<evidence type="ECO:0000256" key="1">
    <source>
        <dbReference type="SAM" id="MobiDB-lite"/>
    </source>
</evidence>
<name>A5DSI1_LODEL</name>
<keyword evidence="2" id="KW-0472">Membrane</keyword>
<evidence type="ECO:0000259" key="4">
    <source>
        <dbReference type="Pfam" id="PF10355"/>
    </source>
</evidence>
<dbReference type="EMBL" id="CH981524">
    <property type="protein sequence ID" value="EDK42139.1"/>
    <property type="molecule type" value="Genomic_DNA"/>
</dbReference>
<keyword evidence="3" id="KW-0732">Signal</keyword>
<accession>A5DSI1</accession>
<feature type="transmembrane region" description="Helical" evidence="2">
    <location>
        <begin position="396"/>
        <end position="419"/>
    </location>
</feature>
<dbReference type="AlphaFoldDB" id="A5DSI1"/>
<dbReference type="PANTHER" id="PTHR31685:SF2">
    <property type="entry name" value="PROTEIN YTP1"/>
    <property type="match status" value="1"/>
</dbReference>
<feature type="domain" description="Protein YTP1-like C-terminal" evidence="4">
    <location>
        <begin position="170"/>
        <end position="417"/>
    </location>
</feature>
<dbReference type="KEGG" id="lel:PVL30_000308"/>
<dbReference type="PANTHER" id="PTHR31685">
    <property type="entry name" value="INTEGRAL MEMBRANE PROTEIN (AFU_ORTHOLOGUE AFUA_6G12730)-RELATED"/>
    <property type="match status" value="1"/>
</dbReference>
<dbReference type="HOGENOM" id="CLU_034579_1_0_1"/>
<proteinExistence type="predicted"/>
<dbReference type="OrthoDB" id="4137487at2759"/>
<dbReference type="Proteomes" id="UP000001996">
    <property type="component" value="Unassembled WGS sequence"/>
</dbReference>
<feature type="transmembrane region" description="Helical" evidence="2">
    <location>
        <begin position="50"/>
        <end position="72"/>
    </location>
</feature>
<feature type="transmembrane region" description="Helical" evidence="2">
    <location>
        <begin position="357"/>
        <end position="376"/>
    </location>
</feature>
<dbReference type="VEuPathDB" id="FungiDB:LELG_00317"/>
<keyword evidence="2" id="KW-0812">Transmembrane</keyword>
<feature type="chain" id="PRO_5002679801" evidence="3">
    <location>
        <begin position="24"/>
        <end position="481"/>
    </location>
</feature>
<feature type="compositionally biased region" description="Acidic residues" evidence="1">
    <location>
        <begin position="462"/>
        <end position="471"/>
    </location>
</feature>
<evidence type="ECO:0000256" key="3">
    <source>
        <dbReference type="SAM" id="SignalP"/>
    </source>
</evidence>
<dbReference type="Pfam" id="PF10355">
    <property type="entry name" value="Ytp1"/>
    <property type="match status" value="1"/>
</dbReference>
<keyword evidence="6" id="KW-1185">Reference proteome</keyword>
<evidence type="ECO:0000313" key="6">
    <source>
        <dbReference type="Proteomes" id="UP000001996"/>
    </source>
</evidence>
<feature type="region of interest" description="Disordered" evidence="1">
    <location>
        <begin position="458"/>
        <end position="481"/>
    </location>
</feature>
<feature type="transmembrane region" description="Helical" evidence="2">
    <location>
        <begin position="325"/>
        <end position="345"/>
    </location>
</feature>
<feature type="transmembrane region" description="Helical" evidence="2">
    <location>
        <begin position="79"/>
        <end position="96"/>
    </location>
</feature>
<sequence>MHLVKDILQRATALLLCVSLVAAIKKRDMDMGDDGDRPEFHPINAGSKTFHWILTLFLLLIVPSISTSLAVANRLHWSLLLQYISTAYSVIESMFVDFPDNVDNHENRTSKGTSWFLSILLGITIFMGTLINGSNLVINKFYPQLAKHYNEYGLHYKIYKILSLLCVFTGWVRVCMAPVALFGFCYGKHTGQCIAHGIMGSAFILYSFILSVVLVVPWIRKHQLHQQNANTAKFQSQEFYDSTVMMVWGIVNTFTEHRWGREGWNMGDYQHTAMGIIWWGGGLLGMWLSRNNKRSFVPSLLLIYTGWSMSQHFQHSEVSTRVHAMFGTALMSAGVTRIIEISFVLKDRACHLPLGKIVSFQYLPPFCLTLSGILFMSATEEQLQLVEDLGSDHSAYILVVASAGFLIFLWIQLSIWLYLKLVGYDEDGELRGGNFAAYSSVNNDDFELGDLSGAEDNRFDIDDGGEVDEDGITTPEGTDRL</sequence>
<feature type="transmembrane region" description="Helical" evidence="2">
    <location>
        <begin position="158"/>
        <end position="182"/>
    </location>
</feature>
<keyword evidence="2" id="KW-1133">Transmembrane helix</keyword>
<dbReference type="STRING" id="379508.A5DSI1"/>
<dbReference type="FunCoup" id="A5DSI1">
    <property type="interactions" value="23"/>
</dbReference>
<dbReference type="eggNOG" id="ENOG502QRB1">
    <property type="taxonomic scope" value="Eukaryota"/>
</dbReference>
<reference evidence="5 6" key="1">
    <citation type="journal article" date="2009" name="Nature">
        <title>Evolution of pathogenicity and sexual reproduction in eight Candida genomes.</title>
        <authorList>
            <person name="Butler G."/>
            <person name="Rasmussen M.D."/>
            <person name="Lin M.F."/>
            <person name="Santos M.A."/>
            <person name="Sakthikumar S."/>
            <person name="Munro C.A."/>
            <person name="Rheinbay E."/>
            <person name="Grabherr M."/>
            <person name="Forche A."/>
            <person name="Reedy J.L."/>
            <person name="Agrafioti I."/>
            <person name="Arnaud M.B."/>
            <person name="Bates S."/>
            <person name="Brown A.J."/>
            <person name="Brunke S."/>
            <person name="Costanzo M.C."/>
            <person name="Fitzpatrick D.A."/>
            <person name="de Groot P.W."/>
            <person name="Harris D."/>
            <person name="Hoyer L.L."/>
            <person name="Hube B."/>
            <person name="Klis F.M."/>
            <person name="Kodira C."/>
            <person name="Lennard N."/>
            <person name="Logue M.E."/>
            <person name="Martin R."/>
            <person name="Neiman A.M."/>
            <person name="Nikolaou E."/>
            <person name="Quail M.A."/>
            <person name="Quinn J."/>
            <person name="Santos M.C."/>
            <person name="Schmitzberger F.F."/>
            <person name="Sherlock G."/>
            <person name="Shah P."/>
            <person name="Silverstein K.A."/>
            <person name="Skrzypek M.S."/>
            <person name="Soll D."/>
            <person name="Staggs R."/>
            <person name="Stansfield I."/>
            <person name="Stumpf M.P."/>
            <person name="Sudbery P.E."/>
            <person name="Srikantha T."/>
            <person name="Zeng Q."/>
            <person name="Berman J."/>
            <person name="Berriman M."/>
            <person name="Heitman J."/>
            <person name="Gow N.A."/>
            <person name="Lorenz M.C."/>
            <person name="Birren B.W."/>
            <person name="Kellis M."/>
            <person name="Cuomo C.A."/>
        </authorList>
    </citation>
    <scope>NUCLEOTIDE SEQUENCE [LARGE SCALE GENOMIC DNA]</scope>
    <source>
        <strain evidence="6">ATCC 11503 / BCRC 21390 / CBS 2605 / JCM 1781 / NBRC 1676 / NRRL YB-4239</strain>
    </source>
</reference>
<feature type="transmembrane region" description="Helical" evidence="2">
    <location>
        <begin position="194"/>
        <end position="219"/>
    </location>
</feature>
<evidence type="ECO:0000313" key="5">
    <source>
        <dbReference type="EMBL" id="EDK42139.1"/>
    </source>
</evidence>
<feature type="transmembrane region" description="Helical" evidence="2">
    <location>
        <begin position="116"/>
        <end position="138"/>
    </location>
</feature>
<dbReference type="InterPro" id="IPR018827">
    <property type="entry name" value="YTP1_C"/>
</dbReference>
<organism evidence="5 6">
    <name type="scientific">Lodderomyces elongisporus (strain ATCC 11503 / CBS 2605 / JCM 1781 / NBRC 1676 / NRRL YB-4239)</name>
    <name type="common">Yeast</name>
    <name type="synonym">Saccharomyces elongisporus</name>
    <dbReference type="NCBI Taxonomy" id="379508"/>
    <lineage>
        <taxon>Eukaryota</taxon>
        <taxon>Fungi</taxon>
        <taxon>Dikarya</taxon>
        <taxon>Ascomycota</taxon>
        <taxon>Saccharomycotina</taxon>
        <taxon>Pichiomycetes</taxon>
        <taxon>Debaryomycetaceae</taxon>
        <taxon>Candida/Lodderomyces clade</taxon>
        <taxon>Lodderomyces</taxon>
    </lineage>
</organism>
<dbReference type="InParanoid" id="A5DSI1"/>
<dbReference type="GeneID" id="5234921"/>
<dbReference type="OMA" id="DYQHTAM"/>
<feature type="transmembrane region" description="Helical" evidence="2">
    <location>
        <begin position="295"/>
        <end position="313"/>
    </location>
</feature>
<evidence type="ECO:0000256" key="2">
    <source>
        <dbReference type="SAM" id="Phobius"/>
    </source>
</evidence>
<protein>
    <submittedName>
        <fullName evidence="5">Protein YTP1</fullName>
    </submittedName>
</protein>
<gene>
    <name evidence="5" type="ORF">LELG_00317</name>
</gene>